<accession>A0A8J3XBF3</accession>
<organism evidence="4 5">
    <name type="scientific">Planotetraspora mira</name>
    <dbReference type="NCBI Taxonomy" id="58121"/>
    <lineage>
        <taxon>Bacteria</taxon>
        <taxon>Bacillati</taxon>
        <taxon>Actinomycetota</taxon>
        <taxon>Actinomycetes</taxon>
        <taxon>Streptosporangiales</taxon>
        <taxon>Streptosporangiaceae</taxon>
        <taxon>Planotetraspora</taxon>
    </lineage>
</organism>
<reference evidence="4 5" key="1">
    <citation type="submission" date="2021-01" db="EMBL/GenBank/DDBJ databases">
        <title>Whole genome shotgun sequence of Planotetraspora mira NBRC 15435.</title>
        <authorList>
            <person name="Komaki H."/>
            <person name="Tamura T."/>
        </authorList>
    </citation>
    <scope>NUCLEOTIDE SEQUENCE [LARGE SCALE GENOMIC DNA]</scope>
    <source>
        <strain evidence="4 5">NBRC 15435</strain>
    </source>
</reference>
<sequence length="239" mass="25518">MMTTSGDLPDVGPGRPIGATPEDLPPDAGFSVAPDADATREPVKEWVDDEPPRGPSFGMFSRYAIVAMITALVVVLLWKLSESRQVPVLVVKRNLPAYHLLSMDDVVLSTRPAEEEAHYAALPIDGRLTLKPIQRDEALATSDLSPKVTDFLGHAVVVTGISVPGAGALAGTLRSGDRIRLIFPGRSRKVLGLNGVVMSPVTKESNGRASLAVALRLKEAEAHASEILSDRVFLLRSAN</sequence>
<name>A0A8J3XBF3_9ACTN</name>
<dbReference type="Proteomes" id="UP000650628">
    <property type="component" value="Unassembled WGS sequence"/>
</dbReference>
<protein>
    <recommendedName>
        <fullName evidence="3">SAF domain-containing protein</fullName>
    </recommendedName>
</protein>
<dbReference type="AlphaFoldDB" id="A0A8J3XBF3"/>
<feature type="compositionally biased region" description="Basic and acidic residues" evidence="1">
    <location>
        <begin position="37"/>
        <end position="51"/>
    </location>
</feature>
<dbReference type="SMART" id="SM00858">
    <property type="entry name" value="SAF"/>
    <property type="match status" value="1"/>
</dbReference>
<keyword evidence="2" id="KW-1133">Transmembrane helix</keyword>
<evidence type="ECO:0000313" key="5">
    <source>
        <dbReference type="Proteomes" id="UP000650628"/>
    </source>
</evidence>
<keyword evidence="2" id="KW-0472">Membrane</keyword>
<dbReference type="Pfam" id="PF08666">
    <property type="entry name" value="SAF"/>
    <property type="match status" value="1"/>
</dbReference>
<dbReference type="InterPro" id="IPR013974">
    <property type="entry name" value="SAF"/>
</dbReference>
<proteinExistence type="predicted"/>
<feature type="transmembrane region" description="Helical" evidence="2">
    <location>
        <begin position="60"/>
        <end position="78"/>
    </location>
</feature>
<keyword evidence="2" id="KW-0812">Transmembrane</keyword>
<evidence type="ECO:0000256" key="1">
    <source>
        <dbReference type="SAM" id="MobiDB-lite"/>
    </source>
</evidence>
<dbReference type="CDD" id="cd11614">
    <property type="entry name" value="SAF_CpaB_FlgA_like"/>
    <property type="match status" value="1"/>
</dbReference>
<dbReference type="EMBL" id="BOOO01000047">
    <property type="protein sequence ID" value="GII34159.1"/>
    <property type="molecule type" value="Genomic_DNA"/>
</dbReference>
<gene>
    <name evidence="4" type="ORF">Pmi06nite_76010</name>
</gene>
<feature type="domain" description="SAF" evidence="3">
    <location>
        <begin position="86"/>
        <end position="145"/>
    </location>
</feature>
<evidence type="ECO:0000313" key="4">
    <source>
        <dbReference type="EMBL" id="GII34159.1"/>
    </source>
</evidence>
<evidence type="ECO:0000259" key="3">
    <source>
        <dbReference type="SMART" id="SM00858"/>
    </source>
</evidence>
<feature type="region of interest" description="Disordered" evidence="1">
    <location>
        <begin position="1"/>
        <end position="51"/>
    </location>
</feature>
<comment type="caution">
    <text evidence="4">The sequence shown here is derived from an EMBL/GenBank/DDBJ whole genome shotgun (WGS) entry which is preliminary data.</text>
</comment>
<keyword evidence="5" id="KW-1185">Reference proteome</keyword>
<evidence type="ECO:0000256" key="2">
    <source>
        <dbReference type="SAM" id="Phobius"/>
    </source>
</evidence>